<dbReference type="Proteomes" id="UP000191112">
    <property type="component" value="Unassembled WGS sequence"/>
</dbReference>
<evidence type="ECO:0000256" key="3">
    <source>
        <dbReference type="RuleBase" id="RU003707"/>
    </source>
</evidence>
<dbReference type="GO" id="GO:0016853">
    <property type="term" value="F:isomerase activity"/>
    <property type="evidence" value="ECO:0007669"/>
    <property type="project" value="UniProtKB-KW"/>
</dbReference>
<dbReference type="InterPro" id="IPR018376">
    <property type="entry name" value="Enoyl-CoA_hyd/isom_CS"/>
</dbReference>
<dbReference type="AlphaFoldDB" id="A0A1T5GLW4"/>
<dbReference type="PROSITE" id="PS00166">
    <property type="entry name" value="ENOYL_COA_HYDRATASE"/>
    <property type="match status" value="1"/>
</dbReference>
<organism evidence="4 5">
    <name type="scientific">Soonwooa buanensis</name>
    <dbReference type="NCBI Taxonomy" id="619805"/>
    <lineage>
        <taxon>Bacteria</taxon>
        <taxon>Pseudomonadati</taxon>
        <taxon>Bacteroidota</taxon>
        <taxon>Flavobacteriia</taxon>
        <taxon>Flavobacteriales</taxon>
        <taxon>Weeksellaceae</taxon>
        <taxon>Chryseobacterium group</taxon>
        <taxon>Soonwooa</taxon>
    </lineage>
</organism>
<dbReference type="CDD" id="cd06558">
    <property type="entry name" value="crotonase-like"/>
    <property type="match status" value="1"/>
</dbReference>
<name>A0A1T5GLW4_9FLAO</name>
<dbReference type="InterPro" id="IPR014748">
    <property type="entry name" value="Enoyl-CoA_hydra_C"/>
</dbReference>
<dbReference type="RefSeq" id="WP_079668183.1">
    <property type="nucleotide sequence ID" value="NZ_FUYZ01000013.1"/>
</dbReference>
<dbReference type="SUPFAM" id="SSF52096">
    <property type="entry name" value="ClpP/crotonase"/>
    <property type="match status" value="1"/>
</dbReference>
<keyword evidence="5" id="KW-1185">Reference proteome</keyword>
<dbReference type="Gene3D" id="3.90.226.10">
    <property type="entry name" value="2-enoyl-CoA Hydratase, Chain A, domain 1"/>
    <property type="match status" value="1"/>
</dbReference>
<dbReference type="Pfam" id="PF00378">
    <property type="entry name" value="ECH_1"/>
    <property type="match status" value="1"/>
</dbReference>
<dbReference type="PANTHER" id="PTHR11941:SF133">
    <property type="entry name" value="1,2-EPOXYPHENYLACETYL-COA ISOMERASE"/>
    <property type="match status" value="1"/>
</dbReference>
<protein>
    <submittedName>
        <fullName evidence="4">2-(1,2-epoxy-1,2-dihydrophenyl)acetyl-CoA isomerase</fullName>
    </submittedName>
</protein>
<dbReference type="InterPro" id="IPR029045">
    <property type="entry name" value="ClpP/crotonase-like_dom_sf"/>
</dbReference>
<evidence type="ECO:0000313" key="5">
    <source>
        <dbReference type="Proteomes" id="UP000191112"/>
    </source>
</evidence>
<evidence type="ECO:0000256" key="2">
    <source>
        <dbReference type="ARBA" id="ARBA00023239"/>
    </source>
</evidence>
<reference evidence="4 5" key="1">
    <citation type="submission" date="2017-02" db="EMBL/GenBank/DDBJ databases">
        <authorList>
            <person name="Peterson S.W."/>
        </authorList>
    </citation>
    <scope>NUCLEOTIDE SEQUENCE [LARGE SCALE GENOMIC DNA]</scope>
    <source>
        <strain evidence="4 5">DSM 22323</strain>
    </source>
</reference>
<keyword evidence="4" id="KW-0413">Isomerase</keyword>
<dbReference type="Gene3D" id="1.10.12.10">
    <property type="entry name" value="Lyase 2-enoyl-coa Hydratase, Chain A, domain 2"/>
    <property type="match status" value="1"/>
</dbReference>
<evidence type="ECO:0000313" key="4">
    <source>
        <dbReference type="EMBL" id="SKC09367.1"/>
    </source>
</evidence>
<dbReference type="InterPro" id="IPR001753">
    <property type="entry name" value="Enoyl-CoA_hydra/iso"/>
</dbReference>
<proteinExistence type="inferred from homology"/>
<evidence type="ECO:0000256" key="1">
    <source>
        <dbReference type="ARBA" id="ARBA00005254"/>
    </source>
</evidence>
<dbReference type="GO" id="GO:0016829">
    <property type="term" value="F:lyase activity"/>
    <property type="evidence" value="ECO:0007669"/>
    <property type="project" value="UniProtKB-KW"/>
</dbReference>
<dbReference type="OrthoDB" id="9775794at2"/>
<dbReference type="PANTHER" id="PTHR11941">
    <property type="entry name" value="ENOYL-COA HYDRATASE-RELATED"/>
    <property type="match status" value="1"/>
</dbReference>
<dbReference type="STRING" id="619805.SAMN05660477_02964"/>
<accession>A0A1T5GLW4</accession>
<keyword evidence="2" id="KW-0456">Lyase</keyword>
<comment type="similarity">
    <text evidence="1 3">Belongs to the enoyl-CoA hydratase/isomerase family.</text>
</comment>
<sequence>MYTQFEVESHFDGRLQVIFLNQPEVFNSLNKVMLKELRSAVEAFGKDETVRCIAISGRGKAFCAGQNLKDAVDLKDHVDDDREIQRIVIDYYNPLVEAITHSKKPIISLVNGPAVGAGAMLALITDFTLATESAYFSLAFANIGLIPDTAGTYYLPRLVGHQLASYLAFTGKKVPAMEAKKLGMIADVFPDAEFAEKSFEILGHLSFAATKAIGLTKKAFFEAESNTLKEQLDLESIYQQSAAQSHDFREGITAFLEKRKPNYIGK</sequence>
<gene>
    <name evidence="4" type="ORF">SAMN05660477_02964</name>
</gene>
<dbReference type="EMBL" id="FUYZ01000013">
    <property type="protein sequence ID" value="SKC09367.1"/>
    <property type="molecule type" value="Genomic_DNA"/>
</dbReference>
<dbReference type="GO" id="GO:0006635">
    <property type="term" value="P:fatty acid beta-oxidation"/>
    <property type="evidence" value="ECO:0007669"/>
    <property type="project" value="TreeGrafter"/>
</dbReference>